<protein>
    <recommendedName>
        <fullName evidence="4">YjbQ family protein</fullName>
    </recommendedName>
</protein>
<dbReference type="PANTHER" id="PTHR30615:SF8">
    <property type="entry name" value="UPF0047 PROTEIN C4A8.02C"/>
    <property type="match status" value="1"/>
</dbReference>
<evidence type="ECO:0000256" key="1">
    <source>
        <dbReference type="ARBA" id="ARBA00005534"/>
    </source>
</evidence>
<evidence type="ECO:0000313" key="3">
    <source>
        <dbReference type="Proteomes" id="UP000646745"/>
    </source>
</evidence>
<dbReference type="Gene3D" id="2.60.120.460">
    <property type="entry name" value="YjbQ-like"/>
    <property type="match status" value="1"/>
</dbReference>
<proteinExistence type="inferred from homology"/>
<dbReference type="Proteomes" id="UP000646745">
    <property type="component" value="Unassembled WGS sequence"/>
</dbReference>
<reference evidence="3" key="1">
    <citation type="journal article" date="2019" name="Int. J. Syst. Evol. Microbiol.">
        <title>The Global Catalogue of Microorganisms (GCM) 10K type strain sequencing project: providing services to taxonomists for standard genome sequencing and annotation.</title>
        <authorList>
            <consortium name="The Broad Institute Genomics Platform"/>
            <consortium name="The Broad Institute Genome Sequencing Center for Infectious Disease"/>
            <person name="Wu L."/>
            <person name="Ma J."/>
        </authorList>
    </citation>
    <scope>NUCLEOTIDE SEQUENCE [LARGE SCALE GENOMIC DNA]</scope>
    <source>
        <strain evidence="3">KCTC 32998</strain>
    </source>
</reference>
<dbReference type="PIRSF" id="PIRSF004681">
    <property type="entry name" value="UCP004681"/>
    <property type="match status" value="1"/>
</dbReference>
<dbReference type="InterPro" id="IPR001602">
    <property type="entry name" value="UPF0047_YjbQ-like"/>
</dbReference>
<dbReference type="RefSeq" id="WP_189442667.1">
    <property type="nucleotide sequence ID" value="NZ_BMZI01000001.1"/>
</dbReference>
<name>A0ABQ3DPU0_9GAMM</name>
<dbReference type="Pfam" id="PF01894">
    <property type="entry name" value="YjbQ"/>
    <property type="match status" value="1"/>
</dbReference>
<evidence type="ECO:0000313" key="2">
    <source>
        <dbReference type="EMBL" id="GHB07799.1"/>
    </source>
</evidence>
<dbReference type="EMBL" id="BMZI01000001">
    <property type="protein sequence ID" value="GHB07799.1"/>
    <property type="molecule type" value="Genomic_DNA"/>
</dbReference>
<dbReference type="SUPFAM" id="SSF111038">
    <property type="entry name" value="YjbQ-like"/>
    <property type="match status" value="1"/>
</dbReference>
<keyword evidence="3" id="KW-1185">Reference proteome</keyword>
<sequence>MWHRQQFSLKPRSRGFHLVTDEILGTIDEMRSIKTGLLHLQLMHTSASLTLNENADPDVRHDMALFADKLAPANLAGMRHTLEGPDDMPAHVLASLFGTELTLAVERGRLLTGTWQGIWLGEHRERGGARKITATLMGE</sequence>
<dbReference type="NCBIfam" id="TIGR00149">
    <property type="entry name" value="TIGR00149_YjbQ"/>
    <property type="match status" value="1"/>
</dbReference>
<accession>A0ABQ3DPU0</accession>
<comment type="similarity">
    <text evidence="1">Belongs to the UPF0047 family.</text>
</comment>
<dbReference type="PANTHER" id="PTHR30615">
    <property type="entry name" value="UNCHARACTERIZED PROTEIN YJBQ-RELATED"/>
    <property type="match status" value="1"/>
</dbReference>
<organism evidence="2 3">
    <name type="scientific">Salinicola rhizosphaerae</name>
    <dbReference type="NCBI Taxonomy" id="1443141"/>
    <lineage>
        <taxon>Bacteria</taxon>
        <taxon>Pseudomonadati</taxon>
        <taxon>Pseudomonadota</taxon>
        <taxon>Gammaproteobacteria</taxon>
        <taxon>Oceanospirillales</taxon>
        <taxon>Halomonadaceae</taxon>
        <taxon>Salinicola</taxon>
    </lineage>
</organism>
<dbReference type="InterPro" id="IPR035917">
    <property type="entry name" value="YjbQ-like_sf"/>
</dbReference>
<evidence type="ECO:0008006" key="4">
    <source>
        <dbReference type="Google" id="ProtNLM"/>
    </source>
</evidence>
<gene>
    <name evidence="2" type="ORF">GCM10009038_01290</name>
</gene>
<comment type="caution">
    <text evidence="2">The sequence shown here is derived from an EMBL/GenBank/DDBJ whole genome shotgun (WGS) entry which is preliminary data.</text>
</comment>